<accession>A0A392MFE9</accession>
<proteinExistence type="predicted"/>
<organism evidence="1 2">
    <name type="scientific">Trifolium medium</name>
    <dbReference type="NCBI Taxonomy" id="97028"/>
    <lineage>
        <taxon>Eukaryota</taxon>
        <taxon>Viridiplantae</taxon>
        <taxon>Streptophyta</taxon>
        <taxon>Embryophyta</taxon>
        <taxon>Tracheophyta</taxon>
        <taxon>Spermatophyta</taxon>
        <taxon>Magnoliopsida</taxon>
        <taxon>eudicotyledons</taxon>
        <taxon>Gunneridae</taxon>
        <taxon>Pentapetalae</taxon>
        <taxon>rosids</taxon>
        <taxon>fabids</taxon>
        <taxon>Fabales</taxon>
        <taxon>Fabaceae</taxon>
        <taxon>Papilionoideae</taxon>
        <taxon>50 kb inversion clade</taxon>
        <taxon>NPAAA clade</taxon>
        <taxon>Hologalegina</taxon>
        <taxon>IRL clade</taxon>
        <taxon>Trifolieae</taxon>
        <taxon>Trifolium</taxon>
    </lineage>
</organism>
<sequence>MVILRDLSDEPGDSPETPFLGSELETQIRLHYTRVNGTVNYDEYFSEVLGFSMNPSDSDTESEHSSDCLIISPSSFSRKEVAARCQILALNSGEMNYSSKYTTSMSVQLFRERIKVSGTGNEDDVTIDPVGEGEVVTSGSDLDPPFFYMYSHVIEILNLWLSFTGFEAAILKAMQVAPNQL</sequence>
<evidence type="ECO:0000313" key="1">
    <source>
        <dbReference type="EMBL" id="MCH85769.1"/>
    </source>
</evidence>
<name>A0A392MFE9_9FABA</name>
<dbReference type="AlphaFoldDB" id="A0A392MFE9"/>
<dbReference type="EMBL" id="LXQA010009104">
    <property type="protein sequence ID" value="MCH85769.1"/>
    <property type="molecule type" value="Genomic_DNA"/>
</dbReference>
<gene>
    <name evidence="1" type="ORF">A2U01_0006619</name>
</gene>
<dbReference type="Proteomes" id="UP000265520">
    <property type="component" value="Unassembled WGS sequence"/>
</dbReference>
<feature type="non-terminal residue" evidence="1">
    <location>
        <position position="181"/>
    </location>
</feature>
<evidence type="ECO:0000313" key="2">
    <source>
        <dbReference type="Proteomes" id="UP000265520"/>
    </source>
</evidence>
<reference evidence="1 2" key="1">
    <citation type="journal article" date="2018" name="Front. Plant Sci.">
        <title>Red Clover (Trifolium pratense) and Zigzag Clover (T. medium) - A Picture of Genomic Similarities and Differences.</title>
        <authorList>
            <person name="Dluhosova J."/>
            <person name="Istvanek J."/>
            <person name="Nedelnik J."/>
            <person name="Repkova J."/>
        </authorList>
    </citation>
    <scope>NUCLEOTIDE SEQUENCE [LARGE SCALE GENOMIC DNA]</scope>
    <source>
        <strain evidence="2">cv. 10/8</strain>
        <tissue evidence="1">Leaf</tissue>
    </source>
</reference>
<comment type="caution">
    <text evidence="1">The sequence shown here is derived from an EMBL/GenBank/DDBJ whole genome shotgun (WGS) entry which is preliminary data.</text>
</comment>
<protein>
    <submittedName>
        <fullName evidence="1">Uncharacterized protein</fullName>
    </submittedName>
</protein>
<keyword evidence="2" id="KW-1185">Reference proteome</keyword>